<keyword evidence="2" id="KW-1185">Reference proteome</keyword>
<gene>
    <name evidence="1" type="ORF">DPMN_160044</name>
</gene>
<dbReference type="Proteomes" id="UP000828390">
    <property type="component" value="Unassembled WGS sequence"/>
</dbReference>
<organism evidence="1 2">
    <name type="scientific">Dreissena polymorpha</name>
    <name type="common">Zebra mussel</name>
    <name type="synonym">Mytilus polymorpha</name>
    <dbReference type="NCBI Taxonomy" id="45954"/>
    <lineage>
        <taxon>Eukaryota</taxon>
        <taxon>Metazoa</taxon>
        <taxon>Spiralia</taxon>
        <taxon>Lophotrochozoa</taxon>
        <taxon>Mollusca</taxon>
        <taxon>Bivalvia</taxon>
        <taxon>Autobranchia</taxon>
        <taxon>Heteroconchia</taxon>
        <taxon>Euheterodonta</taxon>
        <taxon>Imparidentia</taxon>
        <taxon>Neoheterodontei</taxon>
        <taxon>Myida</taxon>
        <taxon>Dreissenoidea</taxon>
        <taxon>Dreissenidae</taxon>
        <taxon>Dreissena</taxon>
    </lineage>
</organism>
<reference evidence="1" key="2">
    <citation type="submission" date="2020-11" db="EMBL/GenBank/DDBJ databases">
        <authorList>
            <person name="McCartney M.A."/>
            <person name="Auch B."/>
            <person name="Kono T."/>
            <person name="Mallez S."/>
            <person name="Becker A."/>
            <person name="Gohl D.M."/>
            <person name="Silverstein K.A.T."/>
            <person name="Koren S."/>
            <person name="Bechman K.B."/>
            <person name="Herman A."/>
            <person name="Abrahante J.E."/>
            <person name="Garbe J."/>
        </authorList>
    </citation>
    <scope>NUCLEOTIDE SEQUENCE</scope>
    <source>
        <strain evidence="1">Duluth1</strain>
        <tissue evidence="1">Whole animal</tissue>
    </source>
</reference>
<protein>
    <submittedName>
        <fullName evidence="1">Uncharacterized protein</fullName>
    </submittedName>
</protein>
<evidence type="ECO:0000313" key="1">
    <source>
        <dbReference type="EMBL" id="KAH3782133.1"/>
    </source>
</evidence>
<reference evidence="1" key="1">
    <citation type="journal article" date="2019" name="bioRxiv">
        <title>The Genome of the Zebra Mussel, Dreissena polymorpha: A Resource for Invasive Species Research.</title>
        <authorList>
            <person name="McCartney M.A."/>
            <person name="Auch B."/>
            <person name="Kono T."/>
            <person name="Mallez S."/>
            <person name="Zhang Y."/>
            <person name="Obille A."/>
            <person name="Becker A."/>
            <person name="Abrahante J.E."/>
            <person name="Garbe J."/>
            <person name="Badalamenti J.P."/>
            <person name="Herman A."/>
            <person name="Mangelson H."/>
            <person name="Liachko I."/>
            <person name="Sullivan S."/>
            <person name="Sone E.D."/>
            <person name="Koren S."/>
            <person name="Silverstein K.A.T."/>
            <person name="Beckman K.B."/>
            <person name="Gohl D.M."/>
        </authorList>
    </citation>
    <scope>NUCLEOTIDE SEQUENCE</scope>
    <source>
        <strain evidence="1">Duluth1</strain>
        <tissue evidence="1">Whole animal</tissue>
    </source>
</reference>
<name>A0A9D4IS76_DREPO</name>
<proteinExistence type="predicted"/>
<evidence type="ECO:0000313" key="2">
    <source>
        <dbReference type="Proteomes" id="UP000828390"/>
    </source>
</evidence>
<dbReference type="EMBL" id="JAIWYP010000008">
    <property type="protein sequence ID" value="KAH3782133.1"/>
    <property type="molecule type" value="Genomic_DNA"/>
</dbReference>
<dbReference type="AlphaFoldDB" id="A0A9D4IS76"/>
<accession>A0A9D4IS76</accession>
<sequence length="53" mass="5567">MDTTDSDRPGGVVGFSAFLSVDGLVKTSTQLHHGINADQQGQARQQNGINTVP</sequence>
<comment type="caution">
    <text evidence="1">The sequence shown here is derived from an EMBL/GenBank/DDBJ whole genome shotgun (WGS) entry which is preliminary data.</text>
</comment>